<evidence type="ECO:0000313" key="4">
    <source>
        <dbReference type="Proteomes" id="UP000184442"/>
    </source>
</evidence>
<dbReference type="EMBL" id="FQZS01000008">
    <property type="protein sequence ID" value="SHI81627.1"/>
    <property type="molecule type" value="Genomic_DNA"/>
</dbReference>
<dbReference type="InterPro" id="IPR002843">
    <property type="entry name" value="ATPase_V0-cplx_csu/dsu"/>
</dbReference>
<keyword evidence="4" id="KW-1185">Reference proteome</keyword>
<reference evidence="3 4" key="1">
    <citation type="submission" date="2016-11" db="EMBL/GenBank/DDBJ databases">
        <authorList>
            <person name="Jaros S."/>
            <person name="Januszkiewicz K."/>
            <person name="Wedrychowicz H."/>
        </authorList>
    </citation>
    <scope>NUCLEOTIDE SEQUENCE [LARGE SCALE GENOMIC DNA]</scope>
    <source>
        <strain evidence="3 4">DSM 19022</strain>
    </source>
</reference>
<name>A0A1M6E815_9FIRM</name>
<proteinExistence type="predicted"/>
<dbReference type="PANTHER" id="PTHR38682">
    <property type="entry name" value="V-TYPE ATP SYNTHASE SUBUNIT C"/>
    <property type="match status" value="1"/>
</dbReference>
<dbReference type="RefSeq" id="WP_073025582.1">
    <property type="nucleotide sequence ID" value="NZ_FQZS01000008.1"/>
</dbReference>
<dbReference type="InterPro" id="IPR036079">
    <property type="entry name" value="ATPase_csu/dsu_sf"/>
</dbReference>
<dbReference type="AlphaFoldDB" id="A0A1M6E815"/>
<keyword evidence="1" id="KW-0813">Transport</keyword>
<dbReference type="Proteomes" id="UP000184442">
    <property type="component" value="Unassembled WGS sequence"/>
</dbReference>
<dbReference type="InterPro" id="IPR044911">
    <property type="entry name" value="V-type_ATPase_csu/dsu_dom_3"/>
</dbReference>
<evidence type="ECO:0000313" key="3">
    <source>
        <dbReference type="EMBL" id="SHI81627.1"/>
    </source>
</evidence>
<dbReference type="STRING" id="1122184.SAMN02745176_01479"/>
<dbReference type="PANTHER" id="PTHR38682:SF1">
    <property type="entry name" value="V-TYPE ATP SYNTHASE SUBUNIT C"/>
    <property type="match status" value="1"/>
</dbReference>
<organism evidence="3 4">
    <name type="scientific">Lutispora thermophila DSM 19022</name>
    <dbReference type="NCBI Taxonomy" id="1122184"/>
    <lineage>
        <taxon>Bacteria</taxon>
        <taxon>Bacillati</taxon>
        <taxon>Bacillota</taxon>
        <taxon>Clostridia</taxon>
        <taxon>Lutisporales</taxon>
        <taxon>Lutisporaceae</taxon>
        <taxon>Lutispora</taxon>
    </lineage>
</organism>
<dbReference type="Gene3D" id="1.10.132.50">
    <property type="entry name" value="ATP synthase (C/AC39) subunit, domain 3"/>
    <property type="match status" value="3"/>
</dbReference>
<dbReference type="SUPFAM" id="SSF103486">
    <property type="entry name" value="V-type ATP synthase subunit C"/>
    <property type="match status" value="1"/>
</dbReference>
<evidence type="ECO:0000256" key="2">
    <source>
        <dbReference type="ARBA" id="ARBA00023065"/>
    </source>
</evidence>
<dbReference type="Pfam" id="PF01992">
    <property type="entry name" value="vATP-synt_AC39"/>
    <property type="match status" value="1"/>
</dbReference>
<dbReference type="InterPro" id="IPR050873">
    <property type="entry name" value="V-ATPase_V0D/AC39_subunit"/>
</dbReference>
<sequence>MDAIRIHGAVATKVKGMESKMLNDDDYINLLNAKSITECARYLKEKTSYGRFLADVDVETVQRGALEGHIKENIIYNIDKIIHYYSGSYKEFINTFFAKYEIEDLKDLAREVYKKGKIENYEDNVFVGKYSKAEPSKILDAKSVRDIIIALKDTAFGKYTIPLLDDNRGENLFRFEMTLDMAYYSILQKEWDKLSPADQETIRNVFGTIGDVLNIQWIYRGKKFYNIEPQLLLNYTINLYNRLNFRKIKELCYQSSLSQFLDKARETRYGFLFKNDETIDIYMDRRMHRYIYYYLQKIDRNTNMNIINVVAYILLLEFEARDIISIIEIIRYDVPEDEGKKYLIKNIH</sequence>
<gene>
    <name evidence="3" type="ORF">SAMN02745176_01479</name>
</gene>
<evidence type="ECO:0000256" key="1">
    <source>
        <dbReference type="ARBA" id="ARBA00022448"/>
    </source>
</evidence>
<dbReference type="GO" id="GO:0046961">
    <property type="term" value="F:proton-transporting ATPase activity, rotational mechanism"/>
    <property type="evidence" value="ECO:0007669"/>
    <property type="project" value="InterPro"/>
</dbReference>
<keyword evidence="2" id="KW-0406">Ion transport</keyword>
<dbReference type="OrthoDB" id="9816136at2"/>
<accession>A0A1M6E815</accession>
<protein>
    <submittedName>
        <fullName evidence="3">V/A-type H+-transporting ATPase subunit C</fullName>
    </submittedName>
</protein>